<accession>A0A7Y2LZ62</accession>
<reference evidence="1 2" key="1">
    <citation type="submission" date="2020-05" db="EMBL/GenBank/DDBJ databases">
        <title>MicrobeNet Type strains.</title>
        <authorList>
            <person name="Nicholson A.C."/>
        </authorList>
    </citation>
    <scope>NUCLEOTIDE SEQUENCE [LARGE SCALE GENOMIC DNA]</scope>
    <source>
        <strain evidence="1 2">JCM 14282</strain>
    </source>
</reference>
<dbReference type="RefSeq" id="WP_167034749.1">
    <property type="nucleotide sequence ID" value="NZ_BAAANA010000002.1"/>
</dbReference>
<evidence type="ECO:0000313" key="1">
    <source>
        <dbReference type="EMBL" id="NNH03064.1"/>
    </source>
</evidence>
<organism evidence="1 2">
    <name type="scientific">Microbacterium ulmi</name>
    <dbReference type="NCBI Taxonomy" id="179095"/>
    <lineage>
        <taxon>Bacteria</taxon>
        <taxon>Bacillati</taxon>
        <taxon>Actinomycetota</taxon>
        <taxon>Actinomycetes</taxon>
        <taxon>Micrococcales</taxon>
        <taxon>Microbacteriaceae</taxon>
        <taxon>Microbacterium</taxon>
    </lineage>
</organism>
<sequence length="265" mass="29906">MSLQPDLYDLKFTFEKRYGEILGFQRLVLLGLPQALEQAWDDAKTYGNYAYDADEGDVDSVMHSRVPTTDDEVKKHLGIMLVVRAVALAEYTLAHIAATFFLSPEEVVFKDRKAWRWGSAEQFYSTALRQPFKLNAFGFNAISALRNYYAHSYGVFQDAADARQQQTRIAKLVGASEPSLEERNLRYSDSLAIVSTGSGWDQFAPVVQLGDLATFRLLEITKKTVLAAFDAASTGLLADEELARSKFVRRWQKDHTPQEQPHSQP</sequence>
<gene>
    <name evidence="1" type="ORF">HLA99_04235</name>
</gene>
<protein>
    <submittedName>
        <fullName evidence="1">Uncharacterized protein</fullName>
    </submittedName>
</protein>
<dbReference type="EMBL" id="JABEMB010000003">
    <property type="protein sequence ID" value="NNH03064.1"/>
    <property type="molecule type" value="Genomic_DNA"/>
</dbReference>
<proteinExistence type="predicted"/>
<dbReference type="Proteomes" id="UP000543598">
    <property type="component" value="Unassembled WGS sequence"/>
</dbReference>
<name>A0A7Y2LZ62_9MICO</name>
<dbReference type="AlphaFoldDB" id="A0A7Y2LZ62"/>
<keyword evidence="2" id="KW-1185">Reference proteome</keyword>
<comment type="caution">
    <text evidence="1">The sequence shown here is derived from an EMBL/GenBank/DDBJ whole genome shotgun (WGS) entry which is preliminary data.</text>
</comment>
<evidence type="ECO:0000313" key="2">
    <source>
        <dbReference type="Proteomes" id="UP000543598"/>
    </source>
</evidence>